<dbReference type="SUPFAM" id="SSF56519">
    <property type="entry name" value="Penicillin binding protein dimerisation domain"/>
    <property type="match status" value="1"/>
</dbReference>
<dbReference type="GO" id="GO:0005886">
    <property type="term" value="C:plasma membrane"/>
    <property type="evidence" value="ECO:0007669"/>
    <property type="project" value="TreeGrafter"/>
</dbReference>
<dbReference type="Proteomes" id="UP000521748">
    <property type="component" value="Unassembled WGS sequence"/>
</dbReference>
<dbReference type="InterPro" id="IPR036138">
    <property type="entry name" value="PBP_dimer_sf"/>
</dbReference>
<reference evidence="6 7" key="1">
    <citation type="submission" date="2020-07" db="EMBL/GenBank/DDBJ databases">
        <title>Sequencing the genomes of 1000 actinobacteria strains.</title>
        <authorList>
            <person name="Klenk H.-P."/>
        </authorList>
    </citation>
    <scope>NUCLEOTIDE SEQUENCE [LARGE SCALE GENOMIC DNA]</scope>
    <source>
        <strain evidence="6 7">DSM 102047</strain>
    </source>
</reference>
<keyword evidence="6" id="KW-0132">Cell division</keyword>
<dbReference type="InterPro" id="IPR050515">
    <property type="entry name" value="Beta-lactam/transpept"/>
</dbReference>
<dbReference type="Gene3D" id="3.40.710.10">
    <property type="entry name" value="DD-peptidase/beta-lactamase superfamily"/>
    <property type="match status" value="1"/>
</dbReference>
<evidence type="ECO:0000259" key="4">
    <source>
        <dbReference type="Pfam" id="PF00905"/>
    </source>
</evidence>
<evidence type="ECO:0000256" key="3">
    <source>
        <dbReference type="ARBA" id="ARBA00023136"/>
    </source>
</evidence>
<dbReference type="SUPFAM" id="SSF56601">
    <property type="entry name" value="beta-lactamase/transpeptidase-like"/>
    <property type="match status" value="1"/>
</dbReference>
<dbReference type="EMBL" id="JACBYQ010000001">
    <property type="protein sequence ID" value="NYE93963.1"/>
    <property type="molecule type" value="Genomic_DNA"/>
</dbReference>
<dbReference type="GO" id="GO:0071555">
    <property type="term" value="P:cell wall organization"/>
    <property type="evidence" value="ECO:0007669"/>
    <property type="project" value="TreeGrafter"/>
</dbReference>
<dbReference type="Pfam" id="PF03717">
    <property type="entry name" value="PBP_dimer"/>
    <property type="match status" value="1"/>
</dbReference>
<dbReference type="InterPro" id="IPR005311">
    <property type="entry name" value="PBP_dimer"/>
</dbReference>
<dbReference type="GO" id="GO:0051301">
    <property type="term" value="P:cell division"/>
    <property type="evidence" value="ECO:0007669"/>
    <property type="project" value="UniProtKB-KW"/>
</dbReference>
<gene>
    <name evidence="6" type="ORF">FHU41_000184</name>
</gene>
<keyword evidence="3" id="KW-0472">Membrane</keyword>
<dbReference type="Pfam" id="PF00905">
    <property type="entry name" value="Transpeptidase"/>
    <property type="match status" value="1"/>
</dbReference>
<proteinExistence type="inferred from homology"/>
<dbReference type="PANTHER" id="PTHR30627">
    <property type="entry name" value="PEPTIDOGLYCAN D,D-TRANSPEPTIDASE"/>
    <property type="match status" value="1"/>
</dbReference>
<comment type="caution">
    <text evidence="6">The sequence shown here is derived from an EMBL/GenBank/DDBJ whole genome shotgun (WGS) entry which is preliminary data.</text>
</comment>
<evidence type="ECO:0000256" key="1">
    <source>
        <dbReference type="ARBA" id="ARBA00004370"/>
    </source>
</evidence>
<keyword evidence="6" id="KW-0131">Cell cycle</keyword>
<dbReference type="PANTHER" id="PTHR30627:SF1">
    <property type="entry name" value="PEPTIDOGLYCAN D,D-TRANSPEPTIDASE FTSI"/>
    <property type="match status" value="1"/>
</dbReference>
<evidence type="ECO:0000313" key="6">
    <source>
        <dbReference type="EMBL" id="NYE93963.1"/>
    </source>
</evidence>
<dbReference type="AlphaFoldDB" id="A0A7Y9S3N6"/>
<evidence type="ECO:0000313" key="7">
    <source>
        <dbReference type="Proteomes" id="UP000521748"/>
    </source>
</evidence>
<name>A0A7Y9S3N6_9MICC</name>
<feature type="domain" description="Penicillin-binding protein dimerisation" evidence="5">
    <location>
        <begin position="69"/>
        <end position="229"/>
    </location>
</feature>
<dbReference type="Gene3D" id="3.30.450.330">
    <property type="match status" value="1"/>
</dbReference>
<accession>A0A7Y9S3N6</accession>
<dbReference type="InterPro" id="IPR012338">
    <property type="entry name" value="Beta-lactam/transpept-like"/>
</dbReference>
<comment type="similarity">
    <text evidence="2">Belongs to the transpeptidase family.</text>
</comment>
<evidence type="ECO:0000259" key="5">
    <source>
        <dbReference type="Pfam" id="PF03717"/>
    </source>
</evidence>
<keyword evidence="7" id="KW-1185">Reference proteome</keyword>
<dbReference type="GO" id="GO:0008658">
    <property type="term" value="F:penicillin binding"/>
    <property type="evidence" value="ECO:0007669"/>
    <property type="project" value="InterPro"/>
</dbReference>
<dbReference type="Gene3D" id="3.90.1310.10">
    <property type="entry name" value="Penicillin-binding protein 2a (Domain 2)"/>
    <property type="match status" value="1"/>
</dbReference>
<evidence type="ECO:0000256" key="2">
    <source>
        <dbReference type="ARBA" id="ARBA00007171"/>
    </source>
</evidence>
<organism evidence="6 7">
    <name type="scientific">Psychromicrobium silvestre</name>
    <dbReference type="NCBI Taxonomy" id="1645614"/>
    <lineage>
        <taxon>Bacteria</taxon>
        <taxon>Bacillati</taxon>
        <taxon>Actinomycetota</taxon>
        <taxon>Actinomycetes</taxon>
        <taxon>Micrococcales</taxon>
        <taxon>Micrococcaceae</taxon>
        <taxon>Psychromicrobium</taxon>
    </lineage>
</organism>
<sequence>MKAFSTAAPSAKQKKKQSLKARRRLRLGLGLMMALLLIISGKLILVQGLDIGGYAEAANAQLTQTQTLAASRGEIVDANGKVLAQSIVRYDIVVDQLNNVGASDFKRLSADGKTLETVTRDTGIDELANALGIDSMQVRKLVTGTSHYNVVAKSVTPELEAKIAELRIPGIASQAVSKRVYPMGQVAGNVVGFMGANGGGSGIEQTLNDQLTGTDGSRTYQMGKDGIVIPSAPTTIKPAVNGQTVKLTINSDLQYYAQQAIANQVKAQGADWGNIVVVQVKTGNIIAMAEDTTVDPNNPGATTPDDRGSRIVTNAIEPGSTEKTVTAAAAIQEGKITPESHLVIPPTYTIDGQTFQDAETHGTINMTFSGVIAESLNTGTVMVGSKLTPQQRYDYLSKFGIGKKTGIPLPGESAGILATPDKWDGRQQYTVLFGQGVAQTPLQTAMIYQAIANNGVQLPPRLIDSYTDANGVETKTPQAAGTEVVSPQTAQQVKGMLEGVVTAAHYNDINVPGYRVGGKTGTAESPTAGGFSGYTASFVGMAPMEDPQYVVLVTVQHPKGNIFGITQGPLFNSVMGQVLQTYQVPPSTTPAYKPKQTF</sequence>
<feature type="domain" description="Penicillin-binding protein transpeptidase" evidence="4">
    <location>
        <begin position="274"/>
        <end position="575"/>
    </location>
</feature>
<dbReference type="InterPro" id="IPR001460">
    <property type="entry name" value="PCN-bd_Tpept"/>
</dbReference>
<protein>
    <submittedName>
        <fullName evidence="6">Cell division protein FtsI (Penicillin-binding protein 3)</fullName>
    </submittedName>
</protein>
<comment type="subcellular location">
    <subcellularLocation>
        <location evidence="1">Membrane</location>
    </subcellularLocation>
</comment>